<evidence type="ECO:0008006" key="3">
    <source>
        <dbReference type="Google" id="ProtNLM"/>
    </source>
</evidence>
<sequence>MYLSRVEIDTLNRRKIKDLYHLGAYHNWVETSFPSEIENSERLRHLWRIDHLRGKDYLLVVSPEKPDLGILSRYGVDGTAQTKDYSPFLEKLREGQKLRFKLVVNPVYRMFVPEKNTVGKLRTVAPSKQKEWLSEKAKKLGFSLENNSFDVTGRESLALYKKNNRRVNLSKATFEGVLTVTDLEAFKKTLTRGIGREKAYGMGMLTVIPFG</sequence>
<name>A0A0R2A6E9_9LACO</name>
<dbReference type="OrthoDB" id="9795689at2"/>
<dbReference type="Gene3D" id="3.30.70.1210">
    <property type="entry name" value="Crispr-associated protein, domain 2"/>
    <property type="match status" value="1"/>
</dbReference>
<accession>A0A0R2A6E9</accession>
<evidence type="ECO:0000313" key="1">
    <source>
        <dbReference type="EMBL" id="KRM63022.1"/>
    </source>
</evidence>
<dbReference type="SUPFAM" id="SSF117987">
    <property type="entry name" value="CRISPR-associated protein"/>
    <property type="match status" value="2"/>
</dbReference>
<organism evidence="1 2">
    <name type="scientific">Ligilactobacillus agilis DSM 20509</name>
    <dbReference type="NCBI Taxonomy" id="1423718"/>
    <lineage>
        <taxon>Bacteria</taxon>
        <taxon>Bacillati</taxon>
        <taxon>Bacillota</taxon>
        <taxon>Bacilli</taxon>
        <taxon>Lactobacillales</taxon>
        <taxon>Lactobacillaceae</taxon>
        <taxon>Ligilactobacillus</taxon>
    </lineage>
</organism>
<protein>
    <recommendedName>
        <fullName evidence="3">CRISPR associated family protein</fullName>
    </recommendedName>
</protein>
<dbReference type="Proteomes" id="UP000051008">
    <property type="component" value="Unassembled WGS sequence"/>
</dbReference>
<dbReference type="AlphaFoldDB" id="A0A0R2A6E9"/>
<dbReference type="NCBIfam" id="TIGR01907">
    <property type="entry name" value="casE_Cse3"/>
    <property type="match status" value="1"/>
</dbReference>
<dbReference type="Pfam" id="PF08798">
    <property type="entry name" value="CRISPR_assoc"/>
    <property type="match status" value="1"/>
</dbReference>
<dbReference type="EMBL" id="AYYP01000072">
    <property type="protein sequence ID" value="KRM63022.1"/>
    <property type="molecule type" value="Genomic_DNA"/>
</dbReference>
<evidence type="ECO:0000313" key="2">
    <source>
        <dbReference type="Proteomes" id="UP000051008"/>
    </source>
</evidence>
<keyword evidence="2" id="KW-1185">Reference proteome</keyword>
<dbReference type="CDD" id="cd09727">
    <property type="entry name" value="Cas6_I-E"/>
    <property type="match status" value="1"/>
</dbReference>
<reference evidence="1 2" key="1">
    <citation type="journal article" date="2015" name="Genome Announc.">
        <title>Expanding the biotechnology potential of lactobacilli through comparative genomics of 213 strains and associated genera.</title>
        <authorList>
            <person name="Sun Z."/>
            <person name="Harris H.M."/>
            <person name="McCann A."/>
            <person name="Guo C."/>
            <person name="Argimon S."/>
            <person name="Zhang W."/>
            <person name="Yang X."/>
            <person name="Jeffery I.B."/>
            <person name="Cooney J.C."/>
            <person name="Kagawa T.F."/>
            <person name="Liu W."/>
            <person name="Song Y."/>
            <person name="Salvetti E."/>
            <person name="Wrobel A."/>
            <person name="Rasinkangas P."/>
            <person name="Parkhill J."/>
            <person name="Rea M.C."/>
            <person name="O'Sullivan O."/>
            <person name="Ritari J."/>
            <person name="Douillard F.P."/>
            <person name="Paul Ross R."/>
            <person name="Yang R."/>
            <person name="Briner A.E."/>
            <person name="Felis G.E."/>
            <person name="de Vos W.M."/>
            <person name="Barrangou R."/>
            <person name="Klaenhammer T.R."/>
            <person name="Caufield P.W."/>
            <person name="Cui Y."/>
            <person name="Zhang H."/>
            <person name="O'Toole P.W."/>
        </authorList>
    </citation>
    <scope>NUCLEOTIDE SEQUENCE [LARGE SCALE GENOMIC DNA]</scope>
    <source>
        <strain evidence="1 2">DSM 20509</strain>
    </source>
</reference>
<dbReference type="Gene3D" id="3.30.70.1200">
    <property type="entry name" value="Crispr-associated protein, domain 1"/>
    <property type="match status" value="1"/>
</dbReference>
<comment type="caution">
    <text evidence="1">The sequence shown here is derived from an EMBL/GenBank/DDBJ whole genome shotgun (WGS) entry which is preliminary data.</text>
</comment>
<dbReference type="PATRIC" id="fig|1423718.3.peg.1323"/>
<dbReference type="RefSeq" id="WP_056977947.1">
    <property type="nucleotide sequence ID" value="NZ_AYYP01000072.1"/>
</dbReference>
<gene>
    <name evidence="1" type="ORF">FC14_GL001264</name>
</gene>
<dbReference type="InterPro" id="IPR010179">
    <property type="entry name" value="CRISPR-assoc_prot_Cse3"/>
</dbReference>
<dbReference type="SMART" id="SM01101">
    <property type="entry name" value="CRISPR_assoc"/>
    <property type="match status" value="1"/>
</dbReference>
<proteinExistence type="predicted"/>